<proteinExistence type="predicted"/>
<sequence>MNDQVDILTYDIDDVRNELRRFAQYEGITAEEALMDFVKEKTYLGFSFPDPDENRSFYDSLIE</sequence>
<accession>A0A318U7E1</accession>
<keyword evidence="2" id="KW-1185">Reference proteome</keyword>
<evidence type="ECO:0000313" key="1">
    <source>
        <dbReference type="EMBL" id="PYF68452.1"/>
    </source>
</evidence>
<name>A0A318U7E1_9SPHI</name>
<dbReference type="EMBL" id="QKLU01000012">
    <property type="protein sequence ID" value="PYF68452.1"/>
    <property type="molecule type" value="Genomic_DNA"/>
</dbReference>
<protein>
    <submittedName>
        <fullName evidence="1">Uncharacterized protein</fullName>
    </submittedName>
</protein>
<comment type="caution">
    <text evidence="1">The sequence shown here is derived from an EMBL/GenBank/DDBJ whole genome shotgun (WGS) entry which is preliminary data.</text>
</comment>
<evidence type="ECO:0000313" key="2">
    <source>
        <dbReference type="Proteomes" id="UP000248198"/>
    </source>
</evidence>
<organism evidence="1 2">
    <name type="scientific">Pedobacter nutrimenti</name>
    <dbReference type="NCBI Taxonomy" id="1241337"/>
    <lineage>
        <taxon>Bacteria</taxon>
        <taxon>Pseudomonadati</taxon>
        <taxon>Bacteroidota</taxon>
        <taxon>Sphingobacteriia</taxon>
        <taxon>Sphingobacteriales</taxon>
        <taxon>Sphingobacteriaceae</taxon>
        <taxon>Pedobacter</taxon>
    </lineage>
</organism>
<dbReference type="RefSeq" id="WP_110834710.1">
    <property type="nucleotide sequence ID" value="NZ_QKLU01000012.1"/>
</dbReference>
<gene>
    <name evidence="1" type="ORF">B0O44_11239</name>
</gene>
<dbReference type="AlphaFoldDB" id="A0A318U7E1"/>
<reference evidence="1 2" key="1">
    <citation type="submission" date="2018-06" db="EMBL/GenBank/DDBJ databases">
        <title>Genomic Encyclopedia of Archaeal and Bacterial Type Strains, Phase II (KMG-II): from individual species to whole genera.</title>
        <authorList>
            <person name="Goeker M."/>
        </authorList>
    </citation>
    <scope>NUCLEOTIDE SEQUENCE [LARGE SCALE GENOMIC DNA]</scope>
    <source>
        <strain evidence="1 2">DSM 27372</strain>
    </source>
</reference>
<dbReference type="Proteomes" id="UP000248198">
    <property type="component" value="Unassembled WGS sequence"/>
</dbReference>